<evidence type="ECO:0000313" key="2">
    <source>
        <dbReference type="Proteomes" id="UP000655016"/>
    </source>
</evidence>
<accession>A0ABQ1ULP0</accession>
<evidence type="ECO:0000313" key="1">
    <source>
        <dbReference type="EMBL" id="GGF20862.1"/>
    </source>
</evidence>
<reference evidence="2" key="1">
    <citation type="journal article" date="2019" name="Int. J. Syst. Evol. Microbiol.">
        <title>The Global Catalogue of Microorganisms (GCM) 10K type strain sequencing project: providing services to taxonomists for standard genome sequencing and annotation.</title>
        <authorList>
            <consortium name="The Broad Institute Genomics Platform"/>
            <consortium name="The Broad Institute Genome Sequencing Center for Infectious Disease"/>
            <person name="Wu L."/>
            <person name="Ma J."/>
        </authorList>
    </citation>
    <scope>NUCLEOTIDE SEQUENCE [LARGE SCALE GENOMIC DNA]</scope>
    <source>
        <strain evidence="2">CGMCC 1.16060</strain>
    </source>
</reference>
<keyword evidence="2" id="KW-1185">Reference proteome</keyword>
<name>A0ABQ1ULP0_9FLAO</name>
<sequence>MKISVDLTKEKFEGMDSVSFYDSKTIFFDPTTILPSTVSFKVWGAGLLPEFDWTKYIDLDKIPHIKKIRHQTLGNETAIKGFGLLTFNEVVAGKITISPYDKGTFLKLIDGRQVEYKREWALESINKDSYEYWLDTTIYFPYGACDLKLYAKGSVTFEFDTDDCVNYLDYITDKDRHTTFWGYLQDKSLTTNSYKYEDLDSKQ</sequence>
<organism evidence="1 2">
    <name type="scientific">Flavobacterium limi</name>
    <dbReference type="NCBI Taxonomy" id="2045105"/>
    <lineage>
        <taxon>Bacteria</taxon>
        <taxon>Pseudomonadati</taxon>
        <taxon>Bacteroidota</taxon>
        <taxon>Flavobacteriia</taxon>
        <taxon>Flavobacteriales</taxon>
        <taxon>Flavobacteriaceae</taxon>
        <taxon>Flavobacterium</taxon>
    </lineage>
</organism>
<evidence type="ECO:0008006" key="3">
    <source>
        <dbReference type="Google" id="ProtNLM"/>
    </source>
</evidence>
<proteinExistence type="predicted"/>
<comment type="caution">
    <text evidence="1">The sequence shown here is derived from an EMBL/GenBank/DDBJ whole genome shotgun (WGS) entry which is preliminary data.</text>
</comment>
<dbReference type="RefSeq" id="WP_163395497.1">
    <property type="nucleotide sequence ID" value="NZ_BMKP01000007.1"/>
</dbReference>
<gene>
    <name evidence="1" type="ORF">GCM10011518_32650</name>
</gene>
<dbReference type="EMBL" id="BMKP01000007">
    <property type="protein sequence ID" value="GGF20862.1"/>
    <property type="molecule type" value="Genomic_DNA"/>
</dbReference>
<dbReference type="Proteomes" id="UP000655016">
    <property type="component" value="Unassembled WGS sequence"/>
</dbReference>
<protein>
    <recommendedName>
        <fullName evidence="3">YubB ferredoxin-like domain-containing protein</fullName>
    </recommendedName>
</protein>